<dbReference type="PANTHER" id="PTHR43539">
    <property type="entry name" value="FLAVIN-BINDING MONOOXYGENASE-LIKE PROTEIN (AFU_ORTHOLOGUE AFUA_4G09220)"/>
    <property type="match status" value="1"/>
</dbReference>
<dbReference type="GO" id="GO:0103075">
    <property type="term" value="F:indole-3-pyruvate monooxygenase activity"/>
    <property type="evidence" value="ECO:0007669"/>
    <property type="project" value="UniProtKB-EC"/>
</dbReference>
<dbReference type="Gene3D" id="3.50.50.60">
    <property type="entry name" value="FAD/NAD(P)-binding domain"/>
    <property type="match status" value="1"/>
</dbReference>
<keyword evidence="6" id="KW-0521">NADP</keyword>
<keyword evidence="7 10" id="KW-0560">Oxidoreductase</keyword>
<comment type="similarity">
    <text evidence="3 10">Belongs to the FMO family.</text>
</comment>
<dbReference type="InParanoid" id="A0A2P5FPZ0"/>
<comment type="catalytic activity">
    <reaction evidence="9">
        <text>indole-3-pyruvate + NADPH + O2 + H(+) = (indol-3-yl)acetate + CO2 + NADP(+) + H2O</text>
        <dbReference type="Rhea" id="RHEA:34331"/>
        <dbReference type="ChEBI" id="CHEBI:15377"/>
        <dbReference type="ChEBI" id="CHEBI:15378"/>
        <dbReference type="ChEBI" id="CHEBI:15379"/>
        <dbReference type="ChEBI" id="CHEBI:16526"/>
        <dbReference type="ChEBI" id="CHEBI:17640"/>
        <dbReference type="ChEBI" id="CHEBI:30854"/>
        <dbReference type="ChEBI" id="CHEBI:57783"/>
        <dbReference type="ChEBI" id="CHEBI:58349"/>
        <dbReference type="EC" id="1.14.13.168"/>
    </reaction>
</comment>
<keyword evidence="12" id="KW-1185">Reference proteome</keyword>
<dbReference type="PANTHER" id="PTHR43539:SF52">
    <property type="entry name" value="FLAVIN-CONTAINING MONOOXYGENASE"/>
    <property type="match status" value="1"/>
</dbReference>
<evidence type="ECO:0000256" key="9">
    <source>
        <dbReference type="ARBA" id="ARBA00047707"/>
    </source>
</evidence>
<reference evidence="12" key="1">
    <citation type="submission" date="2016-06" db="EMBL/GenBank/DDBJ databases">
        <title>Parallel loss of symbiosis genes in relatives of nitrogen-fixing non-legume Parasponia.</title>
        <authorList>
            <person name="Van Velzen R."/>
            <person name="Holmer R."/>
            <person name="Bu F."/>
            <person name="Rutten L."/>
            <person name="Van Zeijl A."/>
            <person name="Liu W."/>
            <person name="Santuari L."/>
            <person name="Cao Q."/>
            <person name="Sharma T."/>
            <person name="Shen D."/>
            <person name="Roswanjaya Y."/>
            <person name="Wardhani T."/>
            <person name="Kalhor M.S."/>
            <person name="Jansen J."/>
            <person name="Van den Hoogen J."/>
            <person name="Gungor B."/>
            <person name="Hartog M."/>
            <person name="Hontelez J."/>
            <person name="Verver J."/>
            <person name="Yang W.-C."/>
            <person name="Schijlen E."/>
            <person name="Repin R."/>
            <person name="Schilthuizen M."/>
            <person name="Schranz E."/>
            <person name="Heidstra R."/>
            <person name="Miyata K."/>
            <person name="Fedorova E."/>
            <person name="Kohlen W."/>
            <person name="Bisseling T."/>
            <person name="Smit S."/>
            <person name="Geurts R."/>
        </authorList>
    </citation>
    <scope>NUCLEOTIDE SEQUENCE [LARGE SCALE GENOMIC DNA]</scope>
    <source>
        <strain evidence="12">cv. RG33-2</strain>
    </source>
</reference>
<organism evidence="11 12">
    <name type="scientific">Trema orientale</name>
    <name type="common">Charcoal tree</name>
    <name type="synonym">Celtis orientalis</name>
    <dbReference type="NCBI Taxonomy" id="63057"/>
    <lineage>
        <taxon>Eukaryota</taxon>
        <taxon>Viridiplantae</taxon>
        <taxon>Streptophyta</taxon>
        <taxon>Embryophyta</taxon>
        <taxon>Tracheophyta</taxon>
        <taxon>Spermatophyta</taxon>
        <taxon>Magnoliopsida</taxon>
        <taxon>eudicotyledons</taxon>
        <taxon>Gunneridae</taxon>
        <taxon>Pentapetalae</taxon>
        <taxon>rosids</taxon>
        <taxon>fabids</taxon>
        <taxon>Rosales</taxon>
        <taxon>Cannabaceae</taxon>
        <taxon>Trema</taxon>
    </lineage>
</organism>
<dbReference type="Proteomes" id="UP000237000">
    <property type="component" value="Unassembled WGS sequence"/>
</dbReference>
<proteinExistence type="inferred from homology"/>
<dbReference type="PRINTS" id="PR00368">
    <property type="entry name" value="FADPNR"/>
</dbReference>
<dbReference type="OrthoDB" id="66881at2759"/>
<evidence type="ECO:0000256" key="8">
    <source>
        <dbReference type="ARBA" id="ARBA00023070"/>
    </source>
</evidence>
<name>A0A2P5FPZ0_TREOI</name>
<dbReference type="EC" id="1.-.-.-" evidence="10"/>
<evidence type="ECO:0000256" key="2">
    <source>
        <dbReference type="ARBA" id="ARBA00004814"/>
    </source>
</evidence>
<evidence type="ECO:0000256" key="3">
    <source>
        <dbReference type="ARBA" id="ARBA00009183"/>
    </source>
</evidence>
<comment type="pathway">
    <text evidence="2">Plant hormone metabolism; auxin biosynthesis.</text>
</comment>
<comment type="cofactor">
    <cofactor evidence="1 10">
        <name>FAD</name>
        <dbReference type="ChEBI" id="CHEBI:57692"/>
    </cofactor>
</comment>
<evidence type="ECO:0000256" key="6">
    <source>
        <dbReference type="ARBA" id="ARBA00022857"/>
    </source>
</evidence>
<dbReference type="GO" id="GO:0004499">
    <property type="term" value="F:N,N-dimethylaniline monooxygenase activity"/>
    <property type="evidence" value="ECO:0007669"/>
    <property type="project" value="InterPro"/>
</dbReference>
<keyword evidence="5 10" id="KW-0274">FAD</keyword>
<keyword evidence="10 11" id="KW-0503">Monooxygenase</keyword>
<dbReference type="GO" id="GO:0009851">
    <property type="term" value="P:auxin biosynthetic process"/>
    <property type="evidence" value="ECO:0007669"/>
    <property type="project" value="UniProtKB-KW"/>
</dbReference>
<dbReference type="Pfam" id="PF00743">
    <property type="entry name" value="FMO-like"/>
    <property type="match status" value="1"/>
</dbReference>
<gene>
    <name evidence="11" type="primary">TorYUCCA5</name>
    <name evidence="11" type="ORF">TorRG33x02_042890</name>
</gene>
<keyword evidence="8" id="KW-0073">Auxin biosynthesis</keyword>
<dbReference type="AlphaFoldDB" id="A0A2P5FPZ0"/>
<dbReference type="InterPro" id="IPR036188">
    <property type="entry name" value="FAD/NAD-bd_sf"/>
</dbReference>
<evidence type="ECO:0000256" key="7">
    <source>
        <dbReference type="ARBA" id="ARBA00023002"/>
    </source>
</evidence>
<dbReference type="SUPFAM" id="SSF51905">
    <property type="entry name" value="FAD/NAD(P)-binding domain"/>
    <property type="match status" value="2"/>
</dbReference>
<evidence type="ECO:0000313" key="11">
    <source>
        <dbReference type="EMBL" id="PON99871.1"/>
    </source>
</evidence>
<evidence type="ECO:0000313" key="12">
    <source>
        <dbReference type="Proteomes" id="UP000237000"/>
    </source>
</evidence>
<evidence type="ECO:0000256" key="10">
    <source>
        <dbReference type="RuleBase" id="RU361177"/>
    </source>
</evidence>
<evidence type="ECO:0000256" key="1">
    <source>
        <dbReference type="ARBA" id="ARBA00001974"/>
    </source>
</evidence>
<dbReference type="InterPro" id="IPR050982">
    <property type="entry name" value="Auxin_biosynth/cation_transpt"/>
</dbReference>
<comment type="caution">
    <text evidence="11">The sequence shown here is derived from an EMBL/GenBank/DDBJ whole genome shotgun (WGS) entry which is preliminary data.</text>
</comment>
<dbReference type="GO" id="GO:0050661">
    <property type="term" value="F:NADP binding"/>
    <property type="evidence" value="ECO:0007669"/>
    <property type="project" value="InterPro"/>
</dbReference>
<accession>A0A2P5FPZ0</accession>
<keyword evidence="4 10" id="KW-0285">Flavoprotein</keyword>
<dbReference type="InterPro" id="IPR020946">
    <property type="entry name" value="Flavin_mOase-like"/>
</dbReference>
<sequence length="382" mass="42347">MAQNEAQDHAPVIIIGAGTSGLAAGACLRTLSIPFIILEREDCFASLWQKYAYDRLKIHLKKQICQLPHAPFPAWYPDYVPRELFIQYLGDYVSRFQLGPSILYGRAVERASYDDVVPGKWAVRASSGEVWAARFLVVASGETAHPHTPRVDGLDRFGGKVLHSTQYKSGEEFRNDAVLVVGSGNSGMEVSLDLANHGAKTSIIVRSPVHILTKEIMYWSGLLLKYVPFKVAETLAVILSKLVFGNMSKYGIIRPSEGPFTMKLKYGKFPIIDVGTCKKIKAGEIQVLTAEIERIKGNNEVLLKNGKSYHFDSIIFCTGFKRSTNLWLKDDSMLNEDGFAKQIGPNHWKGKNGLYCVGLARRGFYGAGIEAQNVANDIKSLL</sequence>
<dbReference type="InterPro" id="IPR000960">
    <property type="entry name" value="Flavin_mOase"/>
</dbReference>
<protein>
    <recommendedName>
        <fullName evidence="10">Flavin-containing monooxygenase</fullName>
        <ecNumber evidence="10">1.-.-.-</ecNumber>
    </recommendedName>
</protein>
<evidence type="ECO:0000256" key="5">
    <source>
        <dbReference type="ARBA" id="ARBA00022827"/>
    </source>
</evidence>
<dbReference type="PRINTS" id="PR00469">
    <property type="entry name" value="PNDRDTASEII"/>
</dbReference>
<evidence type="ECO:0000256" key="4">
    <source>
        <dbReference type="ARBA" id="ARBA00022630"/>
    </source>
</evidence>
<dbReference type="GO" id="GO:0050660">
    <property type="term" value="F:flavin adenine dinucleotide binding"/>
    <property type="evidence" value="ECO:0007669"/>
    <property type="project" value="InterPro"/>
</dbReference>
<dbReference type="STRING" id="63057.A0A2P5FPZ0"/>
<dbReference type="EMBL" id="JXTC01000016">
    <property type="protein sequence ID" value="PON99871.1"/>
    <property type="molecule type" value="Genomic_DNA"/>
</dbReference>
<dbReference type="PIRSF" id="PIRSF000332">
    <property type="entry name" value="FMO"/>
    <property type="match status" value="1"/>
</dbReference>